<evidence type="ECO:0000313" key="1">
    <source>
        <dbReference type="EMBL" id="MBE9372962.1"/>
    </source>
</evidence>
<dbReference type="EMBL" id="JADEYC010000002">
    <property type="protein sequence ID" value="MBE9372962.1"/>
    <property type="molecule type" value="Genomic_DNA"/>
</dbReference>
<protein>
    <submittedName>
        <fullName evidence="1">Metal-dependent hydrolase</fullName>
    </submittedName>
</protein>
<dbReference type="Proteomes" id="UP000598360">
    <property type="component" value="Unassembled WGS sequence"/>
</dbReference>
<dbReference type="GO" id="GO:0016787">
    <property type="term" value="F:hydrolase activity"/>
    <property type="evidence" value="ECO:0007669"/>
    <property type="project" value="UniProtKB-KW"/>
</dbReference>
<dbReference type="InterPro" id="IPR016516">
    <property type="entry name" value="UCP07580"/>
</dbReference>
<dbReference type="PIRSF" id="PIRSF007580">
    <property type="entry name" value="UCP07580"/>
    <property type="match status" value="1"/>
</dbReference>
<comment type="caution">
    <text evidence="1">The sequence shown here is derived from an EMBL/GenBank/DDBJ whole genome shotgun (WGS) entry which is preliminary data.</text>
</comment>
<dbReference type="PANTHER" id="PTHR39456:SF1">
    <property type="entry name" value="METAL-DEPENDENT HYDROLASE"/>
    <property type="match status" value="1"/>
</dbReference>
<dbReference type="AlphaFoldDB" id="A0A929B4E0"/>
<dbReference type="RefSeq" id="WP_193926423.1">
    <property type="nucleotide sequence ID" value="NZ_JADEYC010000002.1"/>
</dbReference>
<keyword evidence="2" id="KW-1185">Reference proteome</keyword>
<name>A0A929B4E0_9PSEU</name>
<dbReference type="PANTHER" id="PTHR39456">
    <property type="entry name" value="METAL-DEPENDENT HYDROLASE"/>
    <property type="match status" value="1"/>
</dbReference>
<evidence type="ECO:0000313" key="2">
    <source>
        <dbReference type="Proteomes" id="UP000598360"/>
    </source>
</evidence>
<reference evidence="1" key="1">
    <citation type="submission" date="2020-10" db="EMBL/GenBank/DDBJ databases">
        <title>Diversity and distribution of actinomycetes associated with coral in the coast of Hainan.</title>
        <authorList>
            <person name="Li F."/>
        </authorList>
    </citation>
    <scope>NUCLEOTIDE SEQUENCE</scope>
    <source>
        <strain evidence="1">HNM0983</strain>
    </source>
</reference>
<accession>A0A929B4E0</accession>
<dbReference type="Pfam" id="PF10118">
    <property type="entry name" value="Metal_hydrol"/>
    <property type="match status" value="1"/>
</dbReference>
<gene>
    <name evidence="1" type="ORF">IQ251_00735</name>
</gene>
<proteinExistence type="predicted"/>
<keyword evidence="1" id="KW-0378">Hydrolase</keyword>
<organism evidence="1 2">
    <name type="scientific">Saccharopolyspora montiporae</name>
    <dbReference type="NCBI Taxonomy" id="2781240"/>
    <lineage>
        <taxon>Bacteria</taxon>
        <taxon>Bacillati</taxon>
        <taxon>Actinomycetota</taxon>
        <taxon>Actinomycetes</taxon>
        <taxon>Pseudonocardiales</taxon>
        <taxon>Pseudonocardiaceae</taxon>
        <taxon>Saccharopolyspora</taxon>
    </lineage>
</organism>
<sequence>MSTEQIPHGADPGEPDRVALHARNVSFDWSALPRHWVPGDPFATHMINVLHLLLPEGERWFVHVFKQALPLIRDERVAEDVRGFIGQESMHAESHQGVLDHFDAHGLDTRPYVNQISWMFGRLLGDRGHTGARAEEWVVERVSIIAAIEHFTAVLGQWVLDAGELDRAGADPTMLDLLRWHGAEEVEHRSVAYDLLQHLDPRYARRARGMAVAGPVFVWLWARGVRFLMANDDQCPRRIKPSVRQWLRTGRAGLTPSVRELGTAAPAYFRPSYHPSQHGSTSTAINYLATSPAALAAEP</sequence>